<evidence type="ECO:0000313" key="4">
    <source>
        <dbReference type="Proteomes" id="UP000732380"/>
    </source>
</evidence>
<dbReference type="EMBL" id="SRQM01000631">
    <property type="protein sequence ID" value="KAG6107605.1"/>
    <property type="molecule type" value="Genomic_DNA"/>
</dbReference>
<name>A0A9P7PYR3_9HYPO</name>
<gene>
    <name evidence="3" type="ORF">E4U13_006899</name>
</gene>
<feature type="region of interest" description="Disordered" evidence="2">
    <location>
        <begin position="99"/>
        <end position="166"/>
    </location>
</feature>
<keyword evidence="4" id="KW-1185">Reference proteome</keyword>
<dbReference type="InterPro" id="IPR011009">
    <property type="entry name" value="Kinase-like_dom_sf"/>
</dbReference>
<reference evidence="3 4" key="1">
    <citation type="journal article" date="2020" name="bioRxiv">
        <title>Whole genome comparisons of ergot fungi reveals the divergence and evolution of species within the genus Claviceps are the result of varying mechanisms driving genome evolution and host range expansion.</title>
        <authorList>
            <person name="Wyka S.A."/>
            <person name="Mondo S.J."/>
            <person name="Liu M."/>
            <person name="Dettman J."/>
            <person name="Nalam V."/>
            <person name="Broders K.D."/>
        </authorList>
    </citation>
    <scope>NUCLEOTIDE SEQUENCE [LARGE SCALE GENOMIC DNA]</scope>
    <source>
        <strain evidence="3 4">LM576</strain>
    </source>
</reference>
<dbReference type="Proteomes" id="UP000732380">
    <property type="component" value="Unassembled WGS sequence"/>
</dbReference>
<evidence type="ECO:0000256" key="2">
    <source>
        <dbReference type="SAM" id="MobiDB-lite"/>
    </source>
</evidence>
<evidence type="ECO:0000256" key="1">
    <source>
        <dbReference type="SAM" id="Coils"/>
    </source>
</evidence>
<dbReference type="SUPFAM" id="SSF56112">
    <property type="entry name" value="Protein kinase-like (PK-like)"/>
    <property type="match status" value="1"/>
</dbReference>
<keyword evidence="1" id="KW-0175">Coiled coil</keyword>
<feature type="compositionally biased region" description="Polar residues" evidence="2">
    <location>
        <begin position="146"/>
        <end position="155"/>
    </location>
</feature>
<sequence length="448" mass="50824">MEMDEQTERSFLRQRLEDNDRLVEEKDRALQQAQETIRVLQHVVQQTTQQSQEKDMLLQKTLKRERRARKGKERMQKERDDAMQKFQEKIRGLQHARLSTLGGHSNRSQENRNTLSESGVGMPPGISAPDGTGLVRATHATRTEESNTQGQSKTTEIAEQKSRERQRNRPYCSQHCLLGLVEGEPIDPTCPNVAFHCAGEDYEDSVTLRFHPVNHFKWLCLIRGQLLNENAFRTRFNFQGVVGDTGTVFKVIDWEYGYTFVAKAIISPHMILSERESRVYKRLKPIQGEYVPVYLGMADLPLGVVDEYGERVGGIWTDDGDHNLKQMILLSWAGVPLVREHRGLLEGLSIEKGKDALQAVHELGVRHRGGQMGHVLYNTERNGIMLVDFETSYLCDDPGLPGQNNHNDEALEKTEGQLAIEENEDLCAAEEMGEMTNVMIGALKAVFA</sequence>
<protein>
    <recommendedName>
        <fullName evidence="5">Protein kinase domain-containing protein</fullName>
    </recommendedName>
</protein>
<evidence type="ECO:0008006" key="5">
    <source>
        <dbReference type="Google" id="ProtNLM"/>
    </source>
</evidence>
<accession>A0A9P7PYR3</accession>
<comment type="caution">
    <text evidence="3">The sequence shown here is derived from an EMBL/GenBank/DDBJ whole genome shotgun (WGS) entry which is preliminary data.</text>
</comment>
<organism evidence="3 4">
    <name type="scientific">Claviceps humidiphila</name>
    <dbReference type="NCBI Taxonomy" id="1294629"/>
    <lineage>
        <taxon>Eukaryota</taxon>
        <taxon>Fungi</taxon>
        <taxon>Dikarya</taxon>
        <taxon>Ascomycota</taxon>
        <taxon>Pezizomycotina</taxon>
        <taxon>Sordariomycetes</taxon>
        <taxon>Hypocreomycetidae</taxon>
        <taxon>Hypocreales</taxon>
        <taxon>Clavicipitaceae</taxon>
        <taxon>Claviceps</taxon>
    </lineage>
</organism>
<dbReference type="AlphaFoldDB" id="A0A9P7PYR3"/>
<proteinExistence type="predicted"/>
<feature type="coiled-coil region" evidence="1">
    <location>
        <begin position="12"/>
        <end position="50"/>
    </location>
</feature>
<feature type="compositionally biased region" description="Basic and acidic residues" evidence="2">
    <location>
        <begin position="156"/>
        <end position="166"/>
    </location>
</feature>
<feature type="compositionally biased region" description="Polar residues" evidence="2">
    <location>
        <begin position="102"/>
        <end position="117"/>
    </location>
</feature>
<evidence type="ECO:0000313" key="3">
    <source>
        <dbReference type="EMBL" id="KAG6107605.1"/>
    </source>
</evidence>